<dbReference type="Proteomes" id="UP000226525">
    <property type="component" value="Unassembled WGS sequence"/>
</dbReference>
<dbReference type="SFLD" id="SFLDG01129">
    <property type="entry name" value="C1.5:_HAD__Beta-PGM__Phosphata"/>
    <property type="match status" value="1"/>
</dbReference>
<accession>A0A2D6YJD2</accession>
<dbReference type="GO" id="GO:0019120">
    <property type="term" value="F:hydrolase activity, acting on acid halide bonds, in C-halide compounds"/>
    <property type="evidence" value="ECO:0007669"/>
    <property type="project" value="InterPro"/>
</dbReference>
<dbReference type="PANTHER" id="PTHR43316:SF3">
    <property type="entry name" value="HALOACID DEHALOGENASE, TYPE II (AFU_ORTHOLOGUE AFUA_2G07750)-RELATED"/>
    <property type="match status" value="1"/>
</dbReference>
<sequence length="228" mass="26236">MKEQQAYVFDAYGTLLDIHSASRQNSKLLGENASRVSDLWRRKQLEYTWLRSLMGIHVDFWEITKDALSYSLEYFEIDHENSFDELCASYLEVSCYTEVPPLLKSMKNQGQKIAILSNGSPNMIHSAVKANNLEDLFDAIISVEDVGIFKPDRKVYSLVERKLGIVPEKTNFFSSNAWDVAGASVFGFSVVWVNRFNQPAERLPGRPRLTVKNLVDWWEKEGRSRLFI</sequence>
<dbReference type="EMBL" id="NZEX01000087">
    <property type="protein sequence ID" value="MAH63298.1"/>
    <property type="molecule type" value="Genomic_DNA"/>
</dbReference>
<name>A0A2D6YJD2_9DELT</name>
<dbReference type="CDD" id="cd02588">
    <property type="entry name" value="HAD_L2-DEX"/>
    <property type="match status" value="1"/>
</dbReference>
<dbReference type="AlphaFoldDB" id="A0A2D6YJD2"/>
<reference evidence="4" key="1">
    <citation type="submission" date="2017-09" db="EMBL/GenBank/DDBJ databases">
        <title>The Reconstruction of 2,631 Draft Metagenome-Assembled Genomes from the Global Oceans.</title>
        <authorList>
            <person name="Tully B.J."/>
            <person name="Graham E.D."/>
            <person name="Heidelberg J.F."/>
        </authorList>
    </citation>
    <scope>NUCLEOTIDE SEQUENCE [LARGE SCALE GENOMIC DNA]</scope>
</reference>
<dbReference type="SUPFAM" id="SSF56784">
    <property type="entry name" value="HAD-like"/>
    <property type="match status" value="1"/>
</dbReference>
<dbReference type="NCBIfam" id="TIGR01493">
    <property type="entry name" value="HAD-SF-IA-v2"/>
    <property type="match status" value="1"/>
</dbReference>
<organism evidence="3 4">
    <name type="scientific">SAR324 cluster bacterium</name>
    <dbReference type="NCBI Taxonomy" id="2024889"/>
    <lineage>
        <taxon>Bacteria</taxon>
        <taxon>Deltaproteobacteria</taxon>
        <taxon>SAR324 cluster</taxon>
    </lineage>
</organism>
<evidence type="ECO:0000313" key="4">
    <source>
        <dbReference type="Proteomes" id="UP000226525"/>
    </source>
</evidence>
<dbReference type="PRINTS" id="PR00413">
    <property type="entry name" value="HADHALOGNASE"/>
</dbReference>
<dbReference type="PANTHER" id="PTHR43316">
    <property type="entry name" value="HYDROLASE, HALOACID DELAHOGENASE-RELATED"/>
    <property type="match status" value="1"/>
</dbReference>
<dbReference type="InterPro" id="IPR036412">
    <property type="entry name" value="HAD-like_sf"/>
</dbReference>
<protein>
    <submittedName>
        <fullName evidence="3">Haloacid dehalogenase type II</fullName>
    </submittedName>
</protein>
<comment type="similarity">
    <text evidence="1">Belongs to the HAD-like hydrolase superfamily. S-2-haloalkanoic acid dehalogenase family.</text>
</comment>
<dbReference type="InterPro" id="IPR051540">
    <property type="entry name" value="S-2-haloacid_dehalogenase"/>
</dbReference>
<evidence type="ECO:0000256" key="2">
    <source>
        <dbReference type="ARBA" id="ARBA00022801"/>
    </source>
</evidence>
<evidence type="ECO:0000313" key="3">
    <source>
        <dbReference type="EMBL" id="MAH63298.1"/>
    </source>
</evidence>
<dbReference type="InterPro" id="IPR023214">
    <property type="entry name" value="HAD_sf"/>
</dbReference>
<dbReference type="Gene3D" id="3.40.50.1000">
    <property type="entry name" value="HAD superfamily/HAD-like"/>
    <property type="match status" value="1"/>
</dbReference>
<gene>
    <name evidence="3" type="ORF">CMN54_07620</name>
</gene>
<comment type="caution">
    <text evidence="3">The sequence shown here is derived from an EMBL/GenBank/DDBJ whole genome shotgun (WGS) entry which is preliminary data.</text>
</comment>
<evidence type="ECO:0000256" key="1">
    <source>
        <dbReference type="ARBA" id="ARBA00008106"/>
    </source>
</evidence>
<dbReference type="InterPro" id="IPR023198">
    <property type="entry name" value="PGP-like_dom2"/>
</dbReference>
<dbReference type="InterPro" id="IPR006439">
    <property type="entry name" value="HAD-SF_hydro_IA"/>
</dbReference>
<dbReference type="Pfam" id="PF00702">
    <property type="entry name" value="Hydrolase"/>
    <property type="match status" value="1"/>
</dbReference>
<keyword evidence="2" id="KW-0378">Hydrolase</keyword>
<dbReference type="SFLD" id="SFLDG01135">
    <property type="entry name" value="C1.5.6:_HAD__Beta-PGM__Phospha"/>
    <property type="match status" value="1"/>
</dbReference>
<dbReference type="SFLD" id="SFLDF00045">
    <property type="entry name" value="2-haloacid_dehalogenase"/>
    <property type="match status" value="1"/>
</dbReference>
<dbReference type="NCBIfam" id="TIGR01428">
    <property type="entry name" value="HAD_type_II"/>
    <property type="match status" value="1"/>
</dbReference>
<dbReference type="Gene3D" id="1.10.150.240">
    <property type="entry name" value="Putative phosphatase, domain 2"/>
    <property type="match status" value="1"/>
</dbReference>
<dbReference type="InterPro" id="IPR006328">
    <property type="entry name" value="2-HAD"/>
</dbReference>
<proteinExistence type="inferred from homology"/>
<dbReference type="SFLD" id="SFLDS00003">
    <property type="entry name" value="Haloacid_Dehalogenase"/>
    <property type="match status" value="1"/>
</dbReference>